<evidence type="ECO:0000313" key="2">
    <source>
        <dbReference type="Proteomes" id="UP000806528"/>
    </source>
</evidence>
<evidence type="ECO:0000313" key="1">
    <source>
        <dbReference type="EMBL" id="MBE3002073.1"/>
    </source>
</evidence>
<proteinExistence type="predicted"/>
<name>A0ABR9PE24_9ACTN</name>
<protein>
    <submittedName>
        <fullName evidence="1">Uncharacterized protein</fullName>
    </submittedName>
</protein>
<organism evidence="1 2">
    <name type="scientific">Nocardiopsis coralli</name>
    <dbReference type="NCBI Taxonomy" id="2772213"/>
    <lineage>
        <taxon>Bacteria</taxon>
        <taxon>Bacillati</taxon>
        <taxon>Actinomycetota</taxon>
        <taxon>Actinomycetes</taxon>
        <taxon>Streptosporangiales</taxon>
        <taxon>Nocardiopsidaceae</taxon>
        <taxon>Nocardiopsis</taxon>
    </lineage>
</organism>
<accession>A0ABR9PE24</accession>
<dbReference type="EMBL" id="JADBGI010000033">
    <property type="protein sequence ID" value="MBE3002073.1"/>
    <property type="molecule type" value="Genomic_DNA"/>
</dbReference>
<sequence>MPSSARSTARLSEHTKLLRCVQGIQERCSRAAPWEPDTVGLPAPTSPSALSRINDVAFYAHAREEVAALAAVCAHLVRLHHPDGEEHCASCAGPWPCATFVEIAQLLS</sequence>
<keyword evidence="2" id="KW-1185">Reference proteome</keyword>
<comment type="caution">
    <text evidence="1">The sequence shown here is derived from an EMBL/GenBank/DDBJ whole genome shotgun (WGS) entry which is preliminary data.</text>
</comment>
<gene>
    <name evidence="1" type="ORF">IDM40_25730</name>
</gene>
<reference evidence="1 2" key="1">
    <citation type="submission" date="2020-09" db="EMBL/GenBank/DDBJ databases">
        <title>Diversity and distribution of actinomycetes associated with coral in the coast of Hainan.</title>
        <authorList>
            <person name="Li F."/>
        </authorList>
    </citation>
    <scope>NUCLEOTIDE SEQUENCE [LARGE SCALE GENOMIC DNA]</scope>
    <source>
        <strain evidence="1 2">HNM0947</strain>
    </source>
</reference>
<dbReference type="Proteomes" id="UP000806528">
    <property type="component" value="Unassembled WGS sequence"/>
</dbReference>
<dbReference type="RefSeq" id="WP_193124663.1">
    <property type="nucleotide sequence ID" value="NZ_JADBGI010000033.1"/>
</dbReference>